<dbReference type="RefSeq" id="WP_009244238.1">
    <property type="nucleotide sequence ID" value="NZ_BAABXJ010000001.1"/>
</dbReference>
<sequence length="494" mass="56445">MKNIYKLCGKISLCFYLLFLYQAWYVCQYGGLRRHLLILLISLSGILLSSVLWMIARKKMQQTSQLENKVLLRIEIFLALLGTIYFGGRIIYSAIPYNGHLSWKLDELWKKREVDFVHDNFFEDGIEGILTDLEEKLEMPKNLYVVNGFKMSFNETGKVQTLDTFLYGKNKKGTEKTYLITYDRKINEKIIVWVNGEANADYNADMRFEPMLRILEKADSENQVKMWSSILENETYELVYYGRRSFGVMDGLRYLPGDADGDGVDQGSENFTQLFNGGEIVGFEVSLHMPAVKDITPVRYMMEPEYISQEVLDKEQMDEVKDVESWTVDQTDGSMYFFLDDKIGWRLVVADAAAGSRFYQLEKTADGGDTWEMANQNPFGGNLGVTEGLEFFDKNFGFAGLTGASQSHSSLYVTRDGGTTFTELQLPLETVTELPPLAKELNFTIENYKYCEMPKKKEDILTIKLLTGAGEIQGIRFESKDNGETWAYAGISVE</sequence>
<reference evidence="3" key="5">
    <citation type="submission" date="2022-12" db="EMBL/GenBank/DDBJ databases">
        <title>Genome of R. gnavus strain RSHDN_120.</title>
        <authorList>
            <person name="Abdugheni R."/>
        </authorList>
    </citation>
    <scope>NUCLEOTIDE SEQUENCE</scope>
    <source>
        <strain evidence="3">RSHDN_120</strain>
    </source>
</reference>
<reference evidence="4" key="3">
    <citation type="submission" date="2020-02" db="EMBL/GenBank/DDBJ databases">
        <authorList>
            <person name="Littmann E."/>
            <person name="Sorbara M."/>
        </authorList>
    </citation>
    <scope>NUCLEOTIDE SEQUENCE</scope>
    <source>
        <strain evidence="4">MSK.22.53</strain>
    </source>
</reference>
<dbReference type="EMBL" id="JAJBOM010000033">
    <property type="protein sequence ID" value="MCB5620759.1"/>
    <property type="molecule type" value="Genomic_DNA"/>
</dbReference>
<feature type="transmembrane region" description="Helical" evidence="1">
    <location>
        <begin position="76"/>
        <end position="95"/>
    </location>
</feature>
<evidence type="ECO:0000313" key="3">
    <source>
        <dbReference type="EMBL" id="MDE1203658.1"/>
    </source>
</evidence>
<dbReference type="Proteomes" id="UP000284472">
    <property type="component" value="Unassembled WGS sequence"/>
</dbReference>
<keyword evidence="1" id="KW-0812">Transmembrane</keyword>
<evidence type="ECO:0000313" key="7">
    <source>
        <dbReference type="EMBL" id="RHG87270.1"/>
    </source>
</evidence>
<feature type="transmembrane region" description="Helical" evidence="1">
    <location>
        <begin position="7"/>
        <end position="24"/>
    </location>
</feature>
<dbReference type="Proteomes" id="UP001296643">
    <property type="component" value="Unassembled WGS sequence"/>
</dbReference>
<evidence type="ECO:0000313" key="8">
    <source>
        <dbReference type="Proteomes" id="UP000283834"/>
    </source>
</evidence>
<evidence type="ECO:0000313" key="4">
    <source>
        <dbReference type="EMBL" id="NSI20670.1"/>
    </source>
</evidence>
<evidence type="ECO:0000313" key="9">
    <source>
        <dbReference type="Proteomes" id="UP000283981"/>
    </source>
</evidence>
<dbReference type="Proteomes" id="UP000283834">
    <property type="component" value="Unassembled WGS sequence"/>
</dbReference>
<evidence type="ECO:0000256" key="1">
    <source>
        <dbReference type="SAM" id="Phobius"/>
    </source>
</evidence>
<reference evidence="8 9" key="1">
    <citation type="submission" date="2018-08" db="EMBL/GenBank/DDBJ databases">
        <title>A genome reference for cultivated species of the human gut microbiota.</title>
        <authorList>
            <person name="Zou Y."/>
            <person name="Xue W."/>
            <person name="Luo G."/>
        </authorList>
    </citation>
    <scope>NUCLEOTIDE SEQUENCE [LARGE SCALE GENOMIC DNA]</scope>
    <source>
        <strain evidence="5 8">AF19-16AC</strain>
        <strain evidence="7 9">AM21-18</strain>
        <strain evidence="6 10">AM32-6</strain>
    </source>
</reference>
<feature type="transmembrane region" description="Helical" evidence="1">
    <location>
        <begin position="36"/>
        <end position="55"/>
    </location>
</feature>
<dbReference type="Proteomes" id="UP000283981">
    <property type="component" value="Unassembled WGS sequence"/>
</dbReference>
<evidence type="ECO:0000313" key="10">
    <source>
        <dbReference type="Proteomes" id="UP000284472"/>
    </source>
</evidence>
<keyword evidence="1" id="KW-1133">Transmembrane helix</keyword>
<organism evidence="6 10">
    <name type="scientific">Mediterraneibacter gnavus</name>
    <name type="common">Ruminococcus gnavus</name>
    <dbReference type="NCBI Taxonomy" id="33038"/>
    <lineage>
        <taxon>Bacteria</taxon>
        <taxon>Bacillati</taxon>
        <taxon>Bacillota</taxon>
        <taxon>Clostridia</taxon>
        <taxon>Lachnospirales</taxon>
        <taxon>Lachnospiraceae</taxon>
        <taxon>Mediterraneibacter</taxon>
    </lineage>
</organism>
<dbReference type="Proteomes" id="UP001149331">
    <property type="component" value="Unassembled WGS sequence"/>
</dbReference>
<dbReference type="EMBL" id="QRIS01000005">
    <property type="protein sequence ID" value="RHG87270.1"/>
    <property type="molecule type" value="Genomic_DNA"/>
</dbReference>
<gene>
    <name evidence="7" type="ORF">DW243_03955</name>
    <name evidence="6" type="ORF">DW812_11955</name>
    <name evidence="5" type="ORF">DWX36_13505</name>
    <name evidence="4" type="ORF">G4958_15275</name>
    <name evidence="2" type="ORF">LIQ08_16630</name>
    <name evidence="3" type="ORF">O4N78_08770</name>
</gene>
<protein>
    <submittedName>
        <fullName evidence="6">Uncharacterized protein</fullName>
    </submittedName>
</protein>
<dbReference type="Proteomes" id="UP001297370">
    <property type="component" value="Unassembled WGS sequence"/>
</dbReference>
<dbReference type="EMBL" id="QSIR01000018">
    <property type="protein sequence ID" value="RHD04659.1"/>
    <property type="molecule type" value="Genomic_DNA"/>
</dbReference>
<dbReference type="InterPro" id="IPR015943">
    <property type="entry name" value="WD40/YVTN_repeat-like_dom_sf"/>
</dbReference>
<dbReference type="AlphaFoldDB" id="A0A3E4K5Y2"/>
<evidence type="ECO:0000313" key="5">
    <source>
        <dbReference type="EMBL" id="RGT36653.1"/>
    </source>
</evidence>
<evidence type="ECO:0000313" key="2">
    <source>
        <dbReference type="EMBL" id="MCB5620759.1"/>
    </source>
</evidence>
<dbReference type="SUPFAM" id="SSF110296">
    <property type="entry name" value="Oligoxyloglucan reducing end-specific cellobiohydrolase"/>
    <property type="match status" value="1"/>
</dbReference>
<reference evidence="4" key="2">
    <citation type="journal article" date="2020" name="Cell Host Microbe">
        <title>Functional and Genomic Variation between Human-Derived Isolates of Lachnospiraceae Reveals Inter- and Intra-Species Diversity.</title>
        <authorList>
            <person name="Sorbara M.T."/>
            <person name="Littmann E.R."/>
            <person name="Fontana E."/>
            <person name="Moody T.U."/>
            <person name="Kohout C.E."/>
            <person name="Gjonbalaj M."/>
            <person name="Eaton V."/>
            <person name="Seok R."/>
            <person name="Leiner I.M."/>
            <person name="Pamer E.G."/>
        </authorList>
    </citation>
    <scope>NUCLEOTIDE SEQUENCE</scope>
    <source>
        <strain evidence="4">MSK.22.53</strain>
    </source>
</reference>
<evidence type="ECO:0000313" key="6">
    <source>
        <dbReference type="EMBL" id="RHD04659.1"/>
    </source>
</evidence>
<name>A0A3E4K5Y2_MEDGN</name>
<dbReference type="EMBL" id="QRWQ01000016">
    <property type="protein sequence ID" value="RGT36653.1"/>
    <property type="molecule type" value="Genomic_DNA"/>
</dbReference>
<comment type="caution">
    <text evidence="6">The sequence shown here is derived from an EMBL/GenBank/DDBJ whole genome shotgun (WGS) entry which is preliminary data.</text>
</comment>
<dbReference type="Gene3D" id="2.130.10.10">
    <property type="entry name" value="YVTN repeat-like/Quinoprotein amine dehydrogenase"/>
    <property type="match status" value="1"/>
</dbReference>
<dbReference type="EMBL" id="JAAIRM010000039">
    <property type="protein sequence ID" value="NSI20670.1"/>
    <property type="molecule type" value="Genomic_DNA"/>
</dbReference>
<dbReference type="EMBL" id="JAPZEG010000009">
    <property type="protein sequence ID" value="MDE1203658.1"/>
    <property type="molecule type" value="Genomic_DNA"/>
</dbReference>
<reference evidence="2" key="4">
    <citation type="submission" date="2021-10" db="EMBL/GenBank/DDBJ databases">
        <title>Collection of gut derived symbiotic bacterial strains cultured from healthy donors.</title>
        <authorList>
            <person name="Lin H."/>
            <person name="Littmann E."/>
            <person name="Claire K."/>
            <person name="Pamer E."/>
        </authorList>
    </citation>
    <scope>NUCLEOTIDE SEQUENCE</scope>
    <source>
        <strain evidence="2">MSK.23.18</strain>
    </source>
</reference>
<proteinExistence type="predicted"/>
<accession>A0A3E4K5Y2</accession>
<keyword evidence="1" id="KW-0472">Membrane</keyword>